<comment type="caution">
    <text evidence="2">The sequence shown here is derived from an EMBL/GenBank/DDBJ whole genome shotgun (WGS) entry which is preliminary data.</text>
</comment>
<dbReference type="SMART" id="SM00507">
    <property type="entry name" value="HNHc"/>
    <property type="match status" value="1"/>
</dbReference>
<dbReference type="EMBL" id="VFOP01000001">
    <property type="protein sequence ID" value="TQL49252.1"/>
    <property type="molecule type" value="Genomic_DNA"/>
</dbReference>
<feature type="domain" description="HNH nuclease" evidence="1">
    <location>
        <begin position="356"/>
        <end position="408"/>
    </location>
</feature>
<sequence>MADGWDGNVIRGGSPEEALALLHEPGLAVLGGPLGDAARSLDWAELGTQFLPRAGSGDLAGHLQTLGDLRSSLDRVLVAVATEAETRGLPDEAGLSLYDWVLAQCPWAAPGEVGDLVRVVKACADPAHAPIRDALATGGLPVRRAAKVLRALQRVKPATEPAVYEQDVQILLEAASRPEFTDRDLQAVTDKLISVALPAREAKAREQAVRESRGVHESSLADGSLVRFVVTCEPEGAAYFRQVMSSPLAAPAPDAEGPDPRTPTQRRYDALIAVLGRGVGAPAGSPGTAKAKLMLLVGLDDLTDMLLGDGSTLDGRHLTPTVVRKLACQADLVPMILGKDGELLETVTPTRYATEKQLLGLYRRDGHCSFPGCSVPPQWCDAHHVIWWSRGGKTCLLNLALLCGRHHTIVHEKDLTATITETGVTWHL</sequence>
<dbReference type="InterPro" id="IPR003870">
    <property type="entry name" value="DUF222"/>
</dbReference>
<dbReference type="RefSeq" id="WP_141783527.1">
    <property type="nucleotide sequence ID" value="NZ_BAAAIK010000003.1"/>
</dbReference>
<protein>
    <submittedName>
        <fullName evidence="2">Uncharacterized protein DUF222</fullName>
    </submittedName>
</protein>
<evidence type="ECO:0000313" key="3">
    <source>
        <dbReference type="Proteomes" id="UP000319516"/>
    </source>
</evidence>
<dbReference type="InterPro" id="IPR003615">
    <property type="entry name" value="HNH_nuc"/>
</dbReference>
<dbReference type="CDD" id="cd00085">
    <property type="entry name" value="HNHc"/>
    <property type="match status" value="1"/>
</dbReference>
<dbReference type="Gene3D" id="1.10.30.50">
    <property type="match status" value="1"/>
</dbReference>
<proteinExistence type="predicted"/>
<gene>
    <name evidence="2" type="ORF">FB467_0317</name>
</gene>
<organism evidence="2 3">
    <name type="scientific">Ornithinicoccus hortensis</name>
    <dbReference type="NCBI Taxonomy" id="82346"/>
    <lineage>
        <taxon>Bacteria</taxon>
        <taxon>Bacillati</taxon>
        <taxon>Actinomycetota</taxon>
        <taxon>Actinomycetes</taxon>
        <taxon>Micrococcales</taxon>
        <taxon>Intrasporangiaceae</taxon>
        <taxon>Ornithinicoccus</taxon>
    </lineage>
</organism>
<dbReference type="AlphaFoldDB" id="A0A542YME5"/>
<keyword evidence="3" id="KW-1185">Reference proteome</keyword>
<accession>A0A542YME5</accession>
<dbReference type="Proteomes" id="UP000319516">
    <property type="component" value="Unassembled WGS sequence"/>
</dbReference>
<dbReference type="OrthoDB" id="4857724at2"/>
<dbReference type="Pfam" id="PF02720">
    <property type="entry name" value="DUF222"/>
    <property type="match status" value="1"/>
</dbReference>
<reference evidence="2 3" key="1">
    <citation type="submission" date="2019-06" db="EMBL/GenBank/DDBJ databases">
        <title>Sequencing the genomes of 1000 actinobacteria strains.</title>
        <authorList>
            <person name="Klenk H.-P."/>
        </authorList>
    </citation>
    <scope>NUCLEOTIDE SEQUENCE [LARGE SCALE GENOMIC DNA]</scope>
    <source>
        <strain evidence="2 3">DSM 12335</strain>
    </source>
</reference>
<name>A0A542YME5_9MICO</name>
<evidence type="ECO:0000313" key="2">
    <source>
        <dbReference type="EMBL" id="TQL49252.1"/>
    </source>
</evidence>
<evidence type="ECO:0000259" key="1">
    <source>
        <dbReference type="SMART" id="SM00507"/>
    </source>
</evidence>